<dbReference type="CDD" id="cd16416">
    <property type="entry name" value="HAD_BsYqeG-like"/>
    <property type="match status" value="1"/>
</dbReference>
<keyword evidence="1" id="KW-0378">Hydrolase</keyword>
<dbReference type="InterPro" id="IPR006549">
    <property type="entry name" value="HAD-SF_hydro_IIIA"/>
</dbReference>
<dbReference type="InterPro" id="IPR027706">
    <property type="entry name" value="PGP_Pase"/>
</dbReference>
<dbReference type="InterPro" id="IPR036412">
    <property type="entry name" value="HAD-like_sf"/>
</dbReference>
<dbReference type="EC" id="3.1.3.27" evidence="1 2"/>
<dbReference type="RefSeq" id="WP_240986809.1">
    <property type="nucleotide sequence ID" value="NZ_CDGJ01000037.1"/>
</dbReference>
<dbReference type="NCBIfam" id="TIGR01662">
    <property type="entry name" value="HAD-SF-IIIA"/>
    <property type="match status" value="1"/>
</dbReference>
<keyword evidence="3" id="KW-1185">Reference proteome</keyword>
<sequence>MFELFRPTFQADSLDNIQIEMLKKDGIRGLIIDLDNTMTPWNDVEVGPQVAAWFERIKQAGIKACVVSNNKKKQRVALVADRLGIPFVFRASKPRRRAFRAGMNILGTGRGDTAVIGDQLFTDILGGNRLGLYTVLVIPMSPREFVGTRFMRRMEKLLIWLMKHLASPKPDSPKAH</sequence>
<dbReference type="InterPro" id="IPR023214">
    <property type="entry name" value="HAD_sf"/>
</dbReference>
<accession>A0A8S0Y345</accession>
<proteinExistence type="predicted"/>
<dbReference type="SUPFAM" id="SSF56784">
    <property type="entry name" value="HAD-like"/>
    <property type="match status" value="1"/>
</dbReference>
<evidence type="ECO:0000313" key="3">
    <source>
        <dbReference type="Proteomes" id="UP001071230"/>
    </source>
</evidence>
<dbReference type="EMBL" id="CDGJ01000037">
    <property type="protein sequence ID" value="CEJ07072.1"/>
    <property type="molecule type" value="Genomic_DNA"/>
</dbReference>
<protein>
    <submittedName>
        <fullName evidence="2">HAD phosphatase, IIIA</fullName>
    </submittedName>
    <submittedName>
        <fullName evidence="1">Phosphatidylglycerophosphatase</fullName>
        <ecNumber evidence="1 2">3.1.3.27</ecNumber>
    </submittedName>
</protein>
<reference evidence="2" key="1">
    <citation type="submission" date="2014-11" db="EMBL/GenBank/DDBJ databases">
        <authorList>
            <person name="Hornung B.V."/>
        </authorList>
    </citation>
    <scope>NUCLEOTIDE SEQUENCE</scope>
    <source>
        <strain evidence="2">INE</strain>
    </source>
</reference>
<dbReference type="Proteomes" id="UP000836597">
    <property type="component" value="Chromosome"/>
</dbReference>
<dbReference type="NCBIfam" id="TIGR01668">
    <property type="entry name" value="YqeG_hyp_ppase"/>
    <property type="match status" value="1"/>
</dbReference>
<name>A0A8S0Y345_9FIRM</name>
<gene>
    <name evidence="2" type="ORF">DEACI_1528</name>
    <name evidence="1" type="ORF">DEACI_2252</name>
</gene>
<reference evidence="1" key="2">
    <citation type="submission" date="2020-01" db="EMBL/GenBank/DDBJ databases">
        <authorList>
            <person name="Hornung B."/>
        </authorList>
    </citation>
    <scope>NUCLEOTIDE SEQUENCE</scope>
    <source>
        <strain evidence="1">PacBioINE</strain>
    </source>
</reference>
<dbReference type="Gene3D" id="3.40.50.1000">
    <property type="entry name" value="HAD superfamily/HAD-like"/>
    <property type="match status" value="1"/>
</dbReference>
<organism evidence="1">
    <name type="scientific">Acididesulfobacillus acetoxydans</name>
    <dbReference type="NCBI Taxonomy" id="1561005"/>
    <lineage>
        <taxon>Bacteria</taxon>
        <taxon>Bacillati</taxon>
        <taxon>Bacillota</taxon>
        <taxon>Clostridia</taxon>
        <taxon>Eubacteriales</taxon>
        <taxon>Peptococcaceae</taxon>
        <taxon>Acididesulfobacillus</taxon>
    </lineage>
</organism>
<dbReference type="AlphaFoldDB" id="A0A8S0Y345"/>
<evidence type="ECO:0000313" key="1">
    <source>
        <dbReference type="EMBL" id="CAA7601585.1"/>
    </source>
</evidence>
<dbReference type="Proteomes" id="UP001071230">
    <property type="component" value="Unassembled WGS sequence"/>
</dbReference>
<dbReference type="GO" id="GO:0008962">
    <property type="term" value="F:phosphatidylglycerophosphatase activity"/>
    <property type="evidence" value="ECO:0007669"/>
    <property type="project" value="UniProtKB-EC"/>
</dbReference>
<dbReference type="KEGG" id="aacx:DEACI_2252"/>
<dbReference type="InterPro" id="IPR010021">
    <property type="entry name" value="PGPP1/Gep4"/>
</dbReference>
<dbReference type="Pfam" id="PF09419">
    <property type="entry name" value="PGP_phosphatase"/>
    <property type="match status" value="1"/>
</dbReference>
<dbReference type="EMBL" id="LR746496">
    <property type="protein sequence ID" value="CAA7601585.1"/>
    <property type="molecule type" value="Genomic_DNA"/>
</dbReference>
<evidence type="ECO:0000313" key="2">
    <source>
        <dbReference type="EMBL" id="CEJ07072.1"/>
    </source>
</evidence>